<dbReference type="PROSITE" id="PS00197">
    <property type="entry name" value="2FE2S_FER_1"/>
    <property type="match status" value="1"/>
</dbReference>
<accession>A0A1J5QK32</accession>
<dbReference type="GO" id="GO:0046872">
    <property type="term" value="F:metal ion binding"/>
    <property type="evidence" value="ECO:0007669"/>
    <property type="project" value="UniProtKB-KW"/>
</dbReference>
<evidence type="ECO:0000256" key="5">
    <source>
        <dbReference type="ARBA" id="ARBA00023014"/>
    </source>
</evidence>
<proteinExistence type="predicted"/>
<name>A0A1J5QK32_9ZZZZ</name>
<dbReference type="InterPro" id="IPR006058">
    <property type="entry name" value="2Fe2S_fd_BS"/>
</dbReference>
<dbReference type="InterPro" id="IPR036884">
    <property type="entry name" value="2Fe-2S-bd_dom_sf"/>
</dbReference>
<dbReference type="EMBL" id="MLJW01001518">
    <property type="protein sequence ID" value="OIQ77867.1"/>
    <property type="molecule type" value="Genomic_DNA"/>
</dbReference>
<dbReference type="InterPro" id="IPR036010">
    <property type="entry name" value="2Fe-2S_ferredoxin-like_sf"/>
</dbReference>
<gene>
    <name evidence="7" type="primary">nicA_4</name>
    <name evidence="7" type="ORF">GALL_404410</name>
</gene>
<dbReference type="InterPro" id="IPR002888">
    <property type="entry name" value="2Fe-2S-bd"/>
</dbReference>
<dbReference type="Gene3D" id="3.10.20.30">
    <property type="match status" value="1"/>
</dbReference>
<organism evidence="7">
    <name type="scientific">mine drainage metagenome</name>
    <dbReference type="NCBI Taxonomy" id="410659"/>
    <lineage>
        <taxon>unclassified sequences</taxon>
        <taxon>metagenomes</taxon>
        <taxon>ecological metagenomes</taxon>
    </lineage>
</organism>
<evidence type="ECO:0000259" key="6">
    <source>
        <dbReference type="PROSITE" id="PS51085"/>
    </source>
</evidence>
<dbReference type="PROSITE" id="PS51085">
    <property type="entry name" value="2FE2S_FER_2"/>
    <property type="match status" value="1"/>
</dbReference>
<dbReference type="PANTHER" id="PTHR44379:SF6">
    <property type="entry name" value="BLR6046 PROTEIN"/>
    <property type="match status" value="1"/>
</dbReference>
<dbReference type="InterPro" id="IPR012675">
    <property type="entry name" value="Beta-grasp_dom_sf"/>
</dbReference>
<evidence type="ECO:0000256" key="1">
    <source>
        <dbReference type="ARBA" id="ARBA00022714"/>
    </source>
</evidence>
<dbReference type="Gene3D" id="1.10.150.120">
    <property type="entry name" value="[2Fe-2S]-binding domain"/>
    <property type="match status" value="1"/>
</dbReference>
<keyword evidence="1" id="KW-0001">2Fe-2S</keyword>
<evidence type="ECO:0000313" key="7">
    <source>
        <dbReference type="EMBL" id="OIQ77867.1"/>
    </source>
</evidence>
<keyword evidence="4" id="KW-0408">Iron</keyword>
<dbReference type="SUPFAM" id="SSF47741">
    <property type="entry name" value="CO dehydrogenase ISP C-domain like"/>
    <property type="match status" value="1"/>
</dbReference>
<evidence type="ECO:0000256" key="4">
    <source>
        <dbReference type="ARBA" id="ARBA00023004"/>
    </source>
</evidence>
<sequence length="154" mass="16375">MTLYKLIVNGVPREVEVSTGTSLLEVLRNDLDLKAAKFGCGLGQCGACFVWINGHPTPSCDTPIEYAVGAQIQTLEGLGTEANPHPLQTAFIENQAGQCGYCLSGILMSAAALLRDNPSATRDEVSQALDRNLCRCGTHQRMIDAVMSVSHGAP</sequence>
<dbReference type="GO" id="GO:0016491">
    <property type="term" value="F:oxidoreductase activity"/>
    <property type="evidence" value="ECO:0007669"/>
    <property type="project" value="UniProtKB-KW"/>
</dbReference>
<reference evidence="7" key="1">
    <citation type="submission" date="2016-10" db="EMBL/GenBank/DDBJ databases">
        <title>Sequence of Gallionella enrichment culture.</title>
        <authorList>
            <person name="Poehlein A."/>
            <person name="Muehling M."/>
            <person name="Daniel R."/>
        </authorList>
    </citation>
    <scope>NUCLEOTIDE SEQUENCE</scope>
</reference>
<dbReference type="EC" id="1.17.2.1" evidence="7"/>
<dbReference type="Pfam" id="PF00111">
    <property type="entry name" value="Fer2"/>
    <property type="match status" value="1"/>
</dbReference>
<keyword evidence="3 7" id="KW-0560">Oxidoreductase</keyword>
<comment type="caution">
    <text evidence="7">The sequence shown here is derived from an EMBL/GenBank/DDBJ whole genome shotgun (WGS) entry which is preliminary data.</text>
</comment>
<dbReference type="Pfam" id="PF01799">
    <property type="entry name" value="Fer2_2"/>
    <property type="match status" value="1"/>
</dbReference>
<keyword evidence="5" id="KW-0411">Iron-sulfur</keyword>
<dbReference type="AlphaFoldDB" id="A0A1J5QK32"/>
<protein>
    <submittedName>
        <fullName evidence="7">Nicotinate dehydrogenase subunit A</fullName>
        <ecNumber evidence="7">1.17.2.1</ecNumber>
    </submittedName>
</protein>
<dbReference type="GO" id="GO:0051537">
    <property type="term" value="F:2 iron, 2 sulfur cluster binding"/>
    <property type="evidence" value="ECO:0007669"/>
    <property type="project" value="UniProtKB-KW"/>
</dbReference>
<dbReference type="PANTHER" id="PTHR44379">
    <property type="entry name" value="OXIDOREDUCTASE WITH IRON-SULFUR SUBUNIT"/>
    <property type="match status" value="1"/>
</dbReference>
<dbReference type="InterPro" id="IPR001041">
    <property type="entry name" value="2Fe-2S_ferredoxin-type"/>
</dbReference>
<keyword evidence="2" id="KW-0479">Metal-binding</keyword>
<evidence type="ECO:0000256" key="3">
    <source>
        <dbReference type="ARBA" id="ARBA00023002"/>
    </source>
</evidence>
<dbReference type="InterPro" id="IPR051452">
    <property type="entry name" value="Diverse_Oxidoreductases"/>
</dbReference>
<dbReference type="CDD" id="cd00207">
    <property type="entry name" value="fer2"/>
    <property type="match status" value="1"/>
</dbReference>
<dbReference type="SUPFAM" id="SSF54292">
    <property type="entry name" value="2Fe-2S ferredoxin-like"/>
    <property type="match status" value="1"/>
</dbReference>
<feature type="domain" description="2Fe-2S ferredoxin-type" evidence="6">
    <location>
        <begin position="2"/>
        <end position="78"/>
    </location>
</feature>
<evidence type="ECO:0000256" key="2">
    <source>
        <dbReference type="ARBA" id="ARBA00022723"/>
    </source>
</evidence>